<dbReference type="NCBIfam" id="TIGR01064">
    <property type="entry name" value="pyruv_kin"/>
    <property type="match status" value="1"/>
</dbReference>
<dbReference type="SUPFAM" id="SSF51621">
    <property type="entry name" value="Phosphoenolpyruvate/pyruvate domain"/>
    <property type="match status" value="1"/>
</dbReference>
<comment type="caution">
    <text evidence="17">The sequence shown here is derived from an EMBL/GenBank/DDBJ whole genome shotgun (WGS) entry which is preliminary data.</text>
</comment>
<dbReference type="SUPFAM" id="SSF50800">
    <property type="entry name" value="PK beta-barrel domain-like"/>
    <property type="match status" value="1"/>
</dbReference>
<dbReference type="InterPro" id="IPR036918">
    <property type="entry name" value="Pyrv_Knase_C_sf"/>
</dbReference>
<evidence type="ECO:0000256" key="6">
    <source>
        <dbReference type="ARBA" id="ARBA00022723"/>
    </source>
</evidence>
<evidence type="ECO:0000259" key="16">
    <source>
        <dbReference type="Pfam" id="PF02887"/>
    </source>
</evidence>
<dbReference type="Proteomes" id="UP001549921">
    <property type="component" value="Unassembled WGS sequence"/>
</dbReference>
<evidence type="ECO:0000256" key="12">
    <source>
        <dbReference type="ARBA" id="ARBA00023317"/>
    </source>
</evidence>
<evidence type="ECO:0000256" key="13">
    <source>
        <dbReference type="ARBA" id="ARBA00048967"/>
    </source>
</evidence>
<evidence type="ECO:0000256" key="9">
    <source>
        <dbReference type="ARBA" id="ARBA00022840"/>
    </source>
</evidence>
<dbReference type="Gene3D" id="2.40.33.10">
    <property type="entry name" value="PK beta-barrel domain-like"/>
    <property type="match status" value="1"/>
</dbReference>
<reference evidence="17 18" key="1">
    <citation type="submission" date="2024-06" db="EMBL/GenBank/DDBJ databases">
        <title>A chromosome-level genome assembly of beet webworm, Loxostege sticticalis.</title>
        <authorList>
            <person name="Zhang Y."/>
        </authorList>
    </citation>
    <scope>NUCLEOTIDE SEQUENCE [LARGE SCALE GENOMIC DNA]</scope>
    <source>
        <strain evidence="17">AQ028</strain>
        <tissue evidence="17">Male pupae</tissue>
    </source>
</reference>
<dbReference type="InterPro" id="IPR001697">
    <property type="entry name" value="Pyr_Knase"/>
</dbReference>
<evidence type="ECO:0000256" key="3">
    <source>
        <dbReference type="ARBA" id="ARBA00008663"/>
    </source>
</evidence>
<name>A0ABD0T4J4_LOXSC</name>
<evidence type="ECO:0000256" key="5">
    <source>
        <dbReference type="ARBA" id="ARBA00022679"/>
    </source>
</evidence>
<comment type="similarity">
    <text evidence="3 14">Belongs to the pyruvate kinase family.</text>
</comment>
<dbReference type="PANTHER" id="PTHR11817">
    <property type="entry name" value="PYRUVATE KINASE"/>
    <property type="match status" value="1"/>
</dbReference>
<dbReference type="InterPro" id="IPR015813">
    <property type="entry name" value="Pyrv/PenolPyrv_kinase-like_dom"/>
</dbReference>
<dbReference type="SUPFAM" id="SSF52935">
    <property type="entry name" value="PK C-terminal domain-like"/>
    <property type="match status" value="1"/>
</dbReference>
<dbReference type="InterPro" id="IPR015793">
    <property type="entry name" value="Pyrv_Knase_brl"/>
</dbReference>
<evidence type="ECO:0000313" key="17">
    <source>
        <dbReference type="EMBL" id="KAL0832950.1"/>
    </source>
</evidence>
<feature type="domain" description="Pyruvate kinase barrel" evidence="15">
    <location>
        <begin position="49"/>
        <end position="381"/>
    </location>
</feature>
<comment type="catalytic activity">
    <reaction evidence="13">
        <text>pyruvate + ATP = phosphoenolpyruvate + ADP + H(+)</text>
        <dbReference type="Rhea" id="RHEA:18157"/>
        <dbReference type="ChEBI" id="CHEBI:15361"/>
        <dbReference type="ChEBI" id="CHEBI:15378"/>
        <dbReference type="ChEBI" id="CHEBI:30616"/>
        <dbReference type="ChEBI" id="CHEBI:58702"/>
        <dbReference type="ChEBI" id="CHEBI:456216"/>
        <dbReference type="EC" id="2.7.1.40"/>
    </reaction>
    <physiologicalReaction direction="right-to-left" evidence="13">
        <dbReference type="Rhea" id="RHEA:18159"/>
    </physiologicalReaction>
</comment>
<comment type="cofactor">
    <cofactor evidence="1">
        <name>K(+)</name>
        <dbReference type="ChEBI" id="CHEBI:29103"/>
    </cofactor>
</comment>
<accession>A0ABD0T4J4</accession>
<keyword evidence="12" id="KW-0670">Pyruvate</keyword>
<protein>
    <recommendedName>
        <fullName evidence="4 14">Pyruvate kinase</fullName>
        <ecNumber evidence="4 14">2.7.1.40</ecNumber>
    </recommendedName>
</protein>
<organism evidence="17 18">
    <name type="scientific">Loxostege sticticalis</name>
    <name type="common">Beet webworm moth</name>
    <dbReference type="NCBI Taxonomy" id="481309"/>
    <lineage>
        <taxon>Eukaryota</taxon>
        <taxon>Metazoa</taxon>
        <taxon>Ecdysozoa</taxon>
        <taxon>Arthropoda</taxon>
        <taxon>Hexapoda</taxon>
        <taxon>Insecta</taxon>
        <taxon>Pterygota</taxon>
        <taxon>Neoptera</taxon>
        <taxon>Endopterygota</taxon>
        <taxon>Lepidoptera</taxon>
        <taxon>Glossata</taxon>
        <taxon>Ditrysia</taxon>
        <taxon>Pyraloidea</taxon>
        <taxon>Crambidae</taxon>
        <taxon>Pyraustinae</taxon>
        <taxon>Loxostege</taxon>
    </lineage>
</organism>
<dbReference type="AlphaFoldDB" id="A0ABD0T4J4"/>
<evidence type="ECO:0000256" key="11">
    <source>
        <dbReference type="ARBA" id="ARBA00023152"/>
    </source>
</evidence>
<evidence type="ECO:0000256" key="8">
    <source>
        <dbReference type="ARBA" id="ARBA00022777"/>
    </source>
</evidence>
<keyword evidence="7" id="KW-0547">Nucleotide-binding</keyword>
<gene>
    <name evidence="17" type="ORF">ABMA28_001085</name>
</gene>
<dbReference type="EMBL" id="JBEDNZ010000010">
    <property type="protein sequence ID" value="KAL0832950.1"/>
    <property type="molecule type" value="Genomic_DNA"/>
</dbReference>
<dbReference type="InterPro" id="IPR040442">
    <property type="entry name" value="Pyrv_kinase-like_dom_sf"/>
</dbReference>
<keyword evidence="10 14" id="KW-0460">Magnesium</keyword>
<evidence type="ECO:0000259" key="15">
    <source>
        <dbReference type="Pfam" id="PF00224"/>
    </source>
</evidence>
<feature type="domain" description="Pyruvate kinase C-terminal" evidence="16">
    <location>
        <begin position="419"/>
        <end position="534"/>
    </location>
</feature>
<dbReference type="GO" id="GO:0046872">
    <property type="term" value="F:metal ion binding"/>
    <property type="evidence" value="ECO:0007669"/>
    <property type="project" value="UniProtKB-KW"/>
</dbReference>
<dbReference type="EC" id="2.7.1.40" evidence="4 14"/>
<evidence type="ECO:0000256" key="4">
    <source>
        <dbReference type="ARBA" id="ARBA00012142"/>
    </source>
</evidence>
<dbReference type="Pfam" id="PF02887">
    <property type="entry name" value="PK_C"/>
    <property type="match status" value="1"/>
</dbReference>
<sequence length="543" mass="60259">MVWPTEFDEKLGEYDAMELPGQQLPATNAYTPLDHVLNLDIKAPPGCQRLTAIIATMGKSTSDLDIMEKMIAAGMNIALINMSFGSREENVEIIKMLRHAAKNFSVHMGRSYPLAVAIQLSGRKIRTGRIADVYGESVELKAGEVVRLTTDETYKERCSTYTVYVDFMYFADQMKKDDYVLLDNETIMLKVEIISATTLTCKIERGGFLGSYKDVFVPNVVFDMPNFSEKDKQDIEMAVKNQVDIIIAPFINSAQAILELKDLLGEKGKKIAIIANIQTIEGFNKFDEILTVANGIIITRQELGSDITPKKLVIAQKNMIARANKNNTPICISAHLLSSMRFKKIPLRAELLDIANCILDGADALVLTAETAVGLYPVDTIACLANICKEAEACVWTKQLYHDLIEKTPLPCDQATGAALAAVLAAQRVIAAAIVVVTTTGKSAQLVAKYRPRCPIITVTRYAAIARQLHMWRGIIPLIYEDSPDYDWQNDLEKRVNFCTKWAMELGFVRVGDPLVIVSGWRQGTGFTNTMRIVYTAADTTIH</sequence>
<evidence type="ECO:0000256" key="1">
    <source>
        <dbReference type="ARBA" id="ARBA00001958"/>
    </source>
</evidence>
<proteinExistence type="inferred from homology"/>
<comment type="pathway">
    <text evidence="2 14">Carbohydrate degradation; glycolysis; pyruvate from D-glyceraldehyde 3-phosphate: step 5/5.</text>
</comment>
<dbReference type="GO" id="GO:0004743">
    <property type="term" value="F:pyruvate kinase activity"/>
    <property type="evidence" value="ECO:0007669"/>
    <property type="project" value="UniProtKB-EC"/>
</dbReference>
<evidence type="ECO:0000256" key="7">
    <source>
        <dbReference type="ARBA" id="ARBA00022741"/>
    </source>
</evidence>
<keyword evidence="9" id="KW-0067">ATP-binding</keyword>
<dbReference type="InterPro" id="IPR011037">
    <property type="entry name" value="Pyrv_Knase-like_insert_dom_sf"/>
</dbReference>
<evidence type="ECO:0000256" key="10">
    <source>
        <dbReference type="ARBA" id="ARBA00022842"/>
    </source>
</evidence>
<evidence type="ECO:0000256" key="2">
    <source>
        <dbReference type="ARBA" id="ARBA00004997"/>
    </source>
</evidence>
<dbReference type="InterPro" id="IPR015806">
    <property type="entry name" value="Pyrv_Knase_insert_dom_sf"/>
</dbReference>
<keyword evidence="5 14" id="KW-0808">Transferase</keyword>
<dbReference type="PRINTS" id="PR01050">
    <property type="entry name" value="PYRUVTKNASE"/>
</dbReference>
<dbReference type="FunFam" id="2.40.33.10:FF:000001">
    <property type="entry name" value="Pyruvate kinase"/>
    <property type="match status" value="1"/>
</dbReference>
<evidence type="ECO:0000313" key="18">
    <source>
        <dbReference type="Proteomes" id="UP001549921"/>
    </source>
</evidence>
<dbReference type="GO" id="GO:0005524">
    <property type="term" value="F:ATP binding"/>
    <property type="evidence" value="ECO:0007669"/>
    <property type="project" value="UniProtKB-KW"/>
</dbReference>
<keyword evidence="6" id="KW-0479">Metal-binding</keyword>
<dbReference type="Gene3D" id="3.20.20.60">
    <property type="entry name" value="Phosphoenolpyruvate-binding domains"/>
    <property type="match status" value="1"/>
</dbReference>
<evidence type="ECO:0000256" key="14">
    <source>
        <dbReference type="RuleBase" id="RU000504"/>
    </source>
</evidence>
<keyword evidence="11 14" id="KW-0324">Glycolysis</keyword>
<dbReference type="Gene3D" id="3.40.1380.20">
    <property type="entry name" value="Pyruvate kinase, C-terminal domain"/>
    <property type="match status" value="1"/>
</dbReference>
<dbReference type="InterPro" id="IPR015795">
    <property type="entry name" value="Pyrv_Knase_C"/>
</dbReference>
<keyword evidence="8 14" id="KW-0418">Kinase</keyword>
<dbReference type="GO" id="GO:0016301">
    <property type="term" value="F:kinase activity"/>
    <property type="evidence" value="ECO:0007669"/>
    <property type="project" value="UniProtKB-KW"/>
</dbReference>
<dbReference type="Pfam" id="PF00224">
    <property type="entry name" value="PK"/>
    <property type="match status" value="1"/>
</dbReference>